<dbReference type="GO" id="GO:0004106">
    <property type="term" value="F:chorismate mutase activity"/>
    <property type="evidence" value="ECO:0007669"/>
    <property type="project" value="InterPro"/>
</dbReference>
<feature type="domain" description="Chorismate mutase" evidence="3">
    <location>
        <begin position="64"/>
        <end position="154"/>
    </location>
</feature>
<dbReference type="AlphaFoldDB" id="A0A1V6RI49"/>
<sequence>MILQVLFGFLTFSAIGSANANANANANTNACYGSNVTSTPSVDYRPVPWGTPSVHFSSLNGTLTTCCDSLDEIRTALDVIDDQILDLLNQRAAYVREATRFKSTRASVNVPSRNEAVIRQAEQQAVHIGVPVTIARAAMGAILNSSVPFEQCIFDAYDQ</sequence>
<keyword evidence="1" id="KW-0413">Isomerase</keyword>
<organism evidence="4 5">
    <name type="scientific">Penicillium solitum</name>
    <dbReference type="NCBI Taxonomy" id="60172"/>
    <lineage>
        <taxon>Eukaryota</taxon>
        <taxon>Fungi</taxon>
        <taxon>Dikarya</taxon>
        <taxon>Ascomycota</taxon>
        <taxon>Pezizomycotina</taxon>
        <taxon>Eurotiomycetes</taxon>
        <taxon>Eurotiomycetidae</taxon>
        <taxon>Eurotiales</taxon>
        <taxon>Aspergillaceae</taxon>
        <taxon>Penicillium</taxon>
    </lineage>
</organism>
<protein>
    <recommendedName>
        <fullName evidence="3">Chorismate mutase domain-containing protein</fullName>
    </recommendedName>
</protein>
<dbReference type="Proteomes" id="UP000191612">
    <property type="component" value="Unassembled WGS sequence"/>
</dbReference>
<dbReference type="PROSITE" id="PS51168">
    <property type="entry name" value="CHORISMATE_MUT_2"/>
    <property type="match status" value="1"/>
</dbReference>
<gene>
    <name evidence="4" type="ORF">PENSOL_c004G10114</name>
</gene>
<dbReference type="GO" id="GO:0009697">
    <property type="term" value="P:salicylic acid biosynthetic process"/>
    <property type="evidence" value="ECO:0007669"/>
    <property type="project" value="TreeGrafter"/>
</dbReference>
<keyword evidence="2" id="KW-0732">Signal</keyword>
<keyword evidence="5" id="KW-1185">Reference proteome</keyword>
<accession>A0A1V6RI49</accession>
<feature type="signal peptide" evidence="2">
    <location>
        <begin position="1"/>
        <end position="20"/>
    </location>
</feature>
<dbReference type="GO" id="GO:0046417">
    <property type="term" value="P:chorismate metabolic process"/>
    <property type="evidence" value="ECO:0007669"/>
    <property type="project" value="InterPro"/>
</dbReference>
<dbReference type="InterPro" id="IPR051331">
    <property type="entry name" value="Chorismate_mutase-related"/>
</dbReference>
<dbReference type="InterPro" id="IPR002701">
    <property type="entry name" value="CM_II_prokaryot"/>
</dbReference>
<dbReference type="PANTHER" id="PTHR38041">
    <property type="entry name" value="CHORISMATE MUTASE"/>
    <property type="match status" value="1"/>
</dbReference>
<dbReference type="Pfam" id="PF01817">
    <property type="entry name" value="CM_2"/>
    <property type="match status" value="1"/>
</dbReference>
<dbReference type="Gene3D" id="1.20.59.10">
    <property type="entry name" value="Chorismate mutase"/>
    <property type="match status" value="1"/>
</dbReference>
<comment type="caution">
    <text evidence="4">The sequence shown here is derived from an EMBL/GenBank/DDBJ whole genome shotgun (WGS) entry which is preliminary data.</text>
</comment>
<dbReference type="SMART" id="SM00830">
    <property type="entry name" value="CM_2"/>
    <property type="match status" value="1"/>
</dbReference>
<dbReference type="InterPro" id="IPR036263">
    <property type="entry name" value="Chorismate_II_sf"/>
</dbReference>
<name>A0A1V6RI49_9EURO</name>
<evidence type="ECO:0000256" key="1">
    <source>
        <dbReference type="ARBA" id="ARBA00023235"/>
    </source>
</evidence>
<proteinExistence type="predicted"/>
<evidence type="ECO:0000259" key="3">
    <source>
        <dbReference type="PROSITE" id="PS51168"/>
    </source>
</evidence>
<dbReference type="EMBL" id="MDYO01000004">
    <property type="protein sequence ID" value="OQE01482.1"/>
    <property type="molecule type" value="Genomic_DNA"/>
</dbReference>
<feature type="chain" id="PRO_5012393060" description="Chorismate mutase domain-containing protein" evidence="2">
    <location>
        <begin position="21"/>
        <end position="159"/>
    </location>
</feature>
<evidence type="ECO:0000256" key="2">
    <source>
        <dbReference type="SAM" id="SignalP"/>
    </source>
</evidence>
<dbReference type="PANTHER" id="PTHR38041:SF1">
    <property type="entry name" value="CHORISMATE MUTASE"/>
    <property type="match status" value="1"/>
</dbReference>
<dbReference type="InterPro" id="IPR036979">
    <property type="entry name" value="CM_dom_sf"/>
</dbReference>
<dbReference type="SUPFAM" id="SSF48600">
    <property type="entry name" value="Chorismate mutase II"/>
    <property type="match status" value="1"/>
</dbReference>
<evidence type="ECO:0000313" key="4">
    <source>
        <dbReference type="EMBL" id="OQE01482.1"/>
    </source>
</evidence>
<evidence type="ECO:0000313" key="5">
    <source>
        <dbReference type="Proteomes" id="UP000191612"/>
    </source>
</evidence>
<reference evidence="5" key="1">
    <citation type="journal article" date="2017" name="Nat. Microbiol.">
        <title>Global analysis of biosynthetic gene clusters reveals vast potential of secondary metabolite production in Penicillium species.</title>
        <authorList>
            <person name="Nielsen J.C."/>
            <person name="Grijseels S."/>
            <person name="Prigent S."/>
            <person name="Ji B."/>
            <person name="Dainat J."/>
            <person name="Nielsen K.F."/>
            <person name="Frisvad J.C."/>
            <person name="Workman M."/>
            <person name="Nielsen J."/>
        </authorList>
    </citation>
    <scope>NUCLEOTIDE SEQUENCE [LARGE SCALE GENOMIC DNA]</scope>
    <source>
        <strain evidence="5">IBT 29525</strain>
    </source>
</reference>